<proteinExistence type="predicted"/>
<organism evidence="1 2">
    <name type="scientific">Myxococcus fulvus</name>
    <dbReference type="NCBI Taxonomy" id="33"/>
    <lineage>
        <taxon>Bacteria</taxon>
        <taxon>Pseudomonadati</taxon>
        <taxon>Myxococcota</taxon>
        <taxon>Myxococcia</taxon>
        <taxon>Myxococcales</taxon>
        <taxon>Cystobacterineae</taxon>
        <taxon>Myxococcaceae</taxon>
        <taxon>Myxococcus</taxon>
    </lineage>
</organism>
<sequence length="92" mass="9840">MRRERAGRSRRCRRSGGLATMGMGALWRAVKGPVGVPVRMETVTLMAALTPQRGDVEAGSCIPKANRWCPELSAVHCARTPLALVGPGWSAP</sequence>
<evidence type="ECO:0000313" key="1">
    <source>
        <dbReference type="EMBL" id="GEN12025.1"/>
    </source>
</evidence>
<accession>A0A511TCW6</accession>
<reference evidence="1 2" key="1">
    <citation type="submission" date="2019-07" db="EMBL/GenBank/DDBJ databases">
        <title>Whole genome shotgun sequence of Myxococcus fulvus NBRC 100333.</title>
        <authorList>
            <person name="Hosoyama A."/>
            <person name="Uohara A."/>
            <person name="Ohji S."/>
            <person name="Ichikawa N."/>
        </authorList>
    </citation>
    <scope>NUCLEOTIDE SEQUENCE [LARGE SCALE GENOMIC DNA]</scope>
    <source>
        <strain evidence="1 2">NBRC 100333</strain>
    </source>
</reference>
<protein>
    <submittedName>
        <fullName evidence="1">Uncharacterized protein</fullName>
    </submittedName>
</protein>
<dbReference type="EMBL" id="BJXR01000053">
    <property type="protein sequence ID" value="GEN12025.1"/>
    <property type="molecule type" value="Genomic_DNA"/>
</dbReference>
<gene>
    <name evidence="1" type="ORF">MFU01_70620</name>
</gene>
<comment type="caution">
    <text evidence="1">The sequence shown here is derived from an EMBL/GenBank/DDBJ whole genome shotgun (WGS) entry which is preliminary data.</text>
</comment>
<dbReference type="Proteomes" id="UP000321514">
    <property type="component" value="Unassembled WGS sequence"/>
</dbReference>
<evidence type="ECO:0000313" key="2">
    <source>
        <dbReference type="Proteomes" id="UP000321514"/>
    </source>
</evidence>
<name>A0A511TCW6_MYXFU</name>
<dbReference type="AlphaFoldDB" id="A0A511TCW6"/>